<keyword evidence="2" id="KW-0698">rRNA processing</keyword>
<evidence type="ECO:0000256" key="4">
    <source>
        <dbReference type="ARBA" id="ARBA00022679"/>
    </source>
</evidence>
<keyword evidence="10" id="KW-1185">Reference proteome</keyword>
<protein>
    <recommendedName>
        <fullName evidence="6">rRNA methyltransferase 2, mitochondrial</fullName>
    </recommendedName>
</protein>
<dbReference type="PIRSF" id="PIRSF005461">
    <property type="entry name" value="23S_rRNA_mtase"/>
    <property type="match status" value="1"/>
</dbReference>
<evidence type="ECO:0000313" key="9">
    <source>
        <dbReference type="EMBL" id="KAL0638871.1"/>
    </source>
</evidence>
<dbReference type="Pfam" id="PF01728">
    <property type="entry name" value="FtsJ"/>
    <property type="match status" value="1"/>
</dbReference>
<dbReference type="EMBL" id="JBBBZM010000017">
    <property type="protein sequence ID" value="KAL0638871.1"/>
    <property type="molecule type" value="Genomic_DNA"/>
</dbReference>
<dbReference type="SUPFAM" id="SSF53335">
    <property type="entry name" value="S-adenosyl-L-methionine-dependent methyltransferases"/>
    <property type="match status" value="1"/>
</dbReference>
<evidence type="ECO:0000256" key="7">
    <source>
        <dbReference type="SAM" id="MobiDB-lite"/>
    </source>
</evidence>
<keyword evidence="3 9" id="KW-0489">Methyltransferase</keyword>
<name>A0ABR3GSF7_9PEZI</name>
<feature type="domain" description="Ribosomal RNA methyltransferase FtsJ" evidence="8">
    <location>
        <begin position="45"/>
        <end position="286"/>
    </location>
</feature>
<dbReference type="PANTHER" id="PTHR10920:SF18">
    <property type="entry name" value="RRNA METHYLTRANSFERASE 2, MITOCHONDRIAL"/>
    <property type="match status" value="1"/>
</dbReference>
<feature type="region of interest" description="Disordered" evidence="7">
    <location>
        <begin position="1"/>
        <end position="33"/>
    </location>
</feature>
<proteinExistence type="inferred from homology"/>
<keyword evidence="5" id="KW-0949">S-adenosyl-L-methionine</keyword>
<gene>
    <name evidence="9" type="primary">MRM2</name>
    <name evidence="9" type="ORF">Q9L58_002102</name>
</gene>
<sequence>MRPITKLPRLLRPAPSRHGSSASSERWTARATRDPFTKEAQLKGYKSRAAMKLIEMNQKHKLFSAGMTVVDLGYAPGSWMQVALENIAPRGRILGVDIIPALPARGASTIQGNFTCPGVQASIRRFLSDPERGRLRNSQIFRDGEAAEEDVQEASRGYIERERMLGGEAHGEGHASVDVVLSDMSEPWPIVEGMWKASLSAPYRMMNTSGIRVRDHVGSIDLCNAALLFCIDVLKPGGSFVCKFYQGPEDRLLRNRLDAVFERVVQDKPLASRQESRENYFVALRRRARVDKAEVMKMPWTDEAVE</sequence>
<dbReference type="InterPro" id="IPR015507">
    <property type="entry name" value="rRNA-MeTfrase_E"/>
</dbReference>
<organism evidence="9 10">
    <name type="scientific">Discina gigas</name>
    <dbReference type="NCBI Taxonomy" id="1032678"/>
    <lineage>
        <taxon>Eukaryota</taxon>
        <taxon>Fungi</taxon>
        <taxon>Dikarya</taxon>
        <taxon>Ascomycota</taxon>
        <taxon>Pezizomycotina</taxon>
        <taxon>Pezizomycetes</taxon>
        <taxon>Pezizales</taxon>
        <taxon>Discinaceae</taxon>
        <taxon>Discina</taxon>
    </lineage>
</organism>
<dbReference type="Proteomes" id="UP001447188">
    <property type="component" value="Unassembled WGS sequence"/>
</dbReference>
<dbReference type="InterPro" id="IPR029063">
    <property type="entry name" value="SAM-dependent_MTases_sf"/>
</dbReference>
<dbReference type="Gene3D" id="3.40.50.150">
    <property type="entry name" value="Vaccinia Virus protein VP39"/>
    <property type="match status" value="1"/>
</dbReference>
<evidence type="ECO:0000256" key="3">
    <source>
        <dbReference type="ARBA" id="ARBA00022603"/>
    </source>
</evidence>
<dbReference type="HAMAP" id="MF_01547">
    <property type="entry name" value="RNA_methyltr_E"/>
    <property type="match status" value="1"/>
</dbReference>
<dbReference type="InterPro" id="IPR050082">
    <property type="entry name" value="RNA_methyltr_RlmE"/>
</dbReference>
<reference evidence="9 10" key="1">
    <citation type="submission" date="2024-02" db="EMBL/GenBank/DDBJ databases">
        <title>Discinaceae phylogenomics.</title>
        <authorList>
            <person name="Dirks A.C."/>
            <person name="James T.Y."/>
        </authorList>
    </citation>
    <scope>NUCLEOTIDE SEQUENCE [LARGE SCALE GENOMIC DNA]</scope>
    <source>
        <strain evidence="9 10">ACD0624</strain>
    </source>
</reference>
<evidence type="ECO:0000256" key="6">
    <source>
        <dbReference type="ARBA" id="ARBA00041184"/>
    </source>
</evidence>
<evidence type="ECO:0000256" key="1">
    <source>
        <dbReference type="ARBA" id="ARBA00009258"/>
    </source>
</evidence>
<dbReference type="PANTHER" id="PTHR10920">
    <property type="entry name" value="RIBOSOMAL RNA METHYLTRANSFERASE"/>
    <property type="match status" value="1"/>
</dbReference>
<dbReference type="GO" id="GO:0004481">
    <property type="term" value="F:methylene-fatty-acyl-phospholipid synthase activity"/>
    <property type="evidence" value="ECO:0007669"/>
    <property type="project" value="UniProtKB-EC"/>
</dbReference>
<comment type="similarity">
    <text evidence="1">Belongs to the class I-like SAM-binding methyltransferase superfamily. RNA methyltransferase RlmE family.</text>
</comment>
<evidence type="ECO:0000259" key="8">
    <source>
        <dbReference type="Pfam" id="PF01728"/>
    </source>
</evidence>
<dbReference type="GO" id="GO:0032259">
    <property type="term" value="P:methylation"/>
    <property type="evidence" value="ECO:0007669"/>
    <property type="project" value="UniProtKB-KW"/>
</dbReference>
<evidence type="ECO:0000313" key="10">
    <source>
        <dbReference type="Proteomes" id="UP001447188"/>
    </source>
</evidence>
<evidence type="ECO:0000256" key="2">
    <source>
        <dbReference type="ARBA" id="ARBA00022552"/>
    </source>
</evidence>
<accession>A0ABR3GSF7</accession>
<keyword evidence="4 9" id="KW-0808">Transferase</keyword>
<dbReference type="InterPro" id="IPR002877">
    <property type="entry name" value="RNA_MeTrfase_FtsJ_dom"/>
</dbReference>
<comment type="caution">
    <text evidence="9">The sequence shown here is derived from an EMBL/GenBank/DDBJ whole genome shotgun (WGS) entry which is preliminary data.</text>
</comment>
<evidence type="ECO:0000256" key="5">
    <source>
        <dbReference type="ARBA" id="ARBA00022691"/>
    </source>
</evidence>